<dbReference type="NCBIfam" id="TIGR04183">
    <property type="entry name" value="Por_Secre_tail"/>
    <property type="match status" value="1"/>
</dbReference>
<dbReference type="Pfam" id="PF18962">
    <property type="entry name" value="Por_Secre_tail"/>
    <property type="match status" value="1"/>
</dbReference>
<evidence type="ECO:0000313" key="3">
    <source>
        <dbReference type="EMBL" id="QRR01438.1"/>
    </source>
</evidence>
<protein>
    <submittedName>
        <fullName evidence="3">T9SS type A sorting domain-containing protein</fullName>
    </submittedName>
</protein>
<reference evidence="3 4" key="1">
    <citation type="submission" date="2020-06" db="EMBL/GenBank/DDBJ databases">
        <title>Dyadobacter sandarakinus sp. nov., isolated from the soil of the Arctic Yellow River Station.</title>
        <authorList>
            <person name="Zhang Y."/>
            <person name="Peng F."/>
        </authorList>
    </citation>
    <scope>NUCLEOTIDE SEQUENCE [LARGE SCALE GENOMIC DNA]</scope>
    <source>
        <strain evidence="3 4">Q3-56</strain>
    </source>
</reference>
<keyword evidence="4" id="KW-1185">Reference proteome</keyword>
<feature type="signal peptide" evidence="1">
    <location>
        <begin position="1"/>
        <end position="19"/>
    </location>
</feature>
<proteinExistence type="predicted"/>
<dbReference type="EMBL" id="CP056775">
    <property type="protein sequence ID" value="QRR01438.1"/>
    <property type="molecule type" value="Genomic_DNA"/>
</dbReference>
<accession>A0ABX7I6T7</accession>
<dbReference type="InterPro" id="IPR026444">
    <property type="entry name" value="Secre_tail"/>
</dbReference>
<evidence type="ECO:0000313" key="4">
    <source>
        <dbReference type="Proteomes" id="UP000612680"/>
    </source>
</evidence>
<gene>
    <name evidence="3" type="ORF">HWI92_11245</name>
</gene>
<dbReference type="Gene3D" id="2.60.40.10">
    <property type="entry name" value="Immunoglobulins"/>
    <property type="match status" value="1"/>
</dbReference>
<feature type="domain" description="Secretion system C-terminal sorting" evidence="2">
    <location>
        <begin position="406"/>
        <end position="476"/>
    </location>
</feature>
<dbReference type="Proteomes" id="UP000612680">
    <property type="component" value="Chromosome"/>
</dbReference>
<evidence type="ECO:0000259" key="2">
    <source>
        <dbReference type="Pfam" id="PF18962"/>
    </source>
</evidence>
<keyword evidence="1" id="KW-0732">Signal</keyword>
<name>A0ABX7I6T7_9BACT</name>
<dbReference type="InterPro" id="IPR013783">
    <property type="entry name" value="Ig-like_fold"/>
</dbReference>
<dbReference type="RefSeq" id="WP_204663756.1">
    <property type="nucleotide sequence ID" value="NZ_CP056775.1"/>
</dbReference>
<sequence>MKKTLSTAIFTALSGIASAQLPALYNNGAILYVSKDTYVQVNGDFINREGSNLENGGILATNGNVINDVPMTQADAGELLLEGNTPAIIGGSPIFATNVTVNNPAGFTLNTPLRISGQMTFTAGVLTIPDSINAFIFESGASVNPSVSPSNLSHINGFISREGNGPFTYPSGNGAIYQPVGVNLTANSDGLVARYVAGNAGDGPFTTKGSSSTPLVARNMLEYWSLSPVGNATGTVTIYWDEDNNTGIANTADLAVAHLSGGNWLNEGANGTSGTTNTGFVVSNSISTWSPFTLGSTANSSPLPVRLIAFTARQTEGAVALKWRIADAKAFSHFEIERALNAKAFEKVGQVAYDGSMDFNFTDIKAMSSLATELYYRLKLVDSDGSFAYSGIESVSTQDAFDVVAYPNPVVETIYLKAPEWSKVSGVKLFNSQGQVLYSSGSNPPQHISAKALKTGFYFVRLTHADGTETTRKIAIEH</sequence>
<feature type="chain" id="PRO_5046012558" evidence="1">
    <location>
        <begin position="20"/>
        <end position="478"/>
    </location>
</feature>
<evidence type="ECO:0000256" key="1">
    <source>
        <dbReference type="SAM" id="SignalP"/>
    </source>
</evidence>
<organism evidence="3 4">
    <name type="scientific">Dyadobacter sandarakinus</name>
    <dbReference type="NCBI Taxonomy" id="2747268"/>
    <lineage>
        <taxon>Bacteria</taxon>
        <taxon>Pseudomonadati</taxon>
        <taxon>Bacteroidota</taxon>
        <taxon>Cytophagia</taxon>
        <taxon>Cytophagales</taxon>
        <taxon>Spirosomataceae</taxon>
        <taxon>Dyadobacter</taxon>
    </lineage>
</organism>